<reference evidence="1 2" key="1">
    <citation type="journal article" date="2019" name="Environ. Microbiol.">
        <title>Genomics insights into ecotype formation of ammonia-oxidizing archaea in the deep ocean.</title>
        <authorList>
            <person name="Wang Y."/>
            <person name="Huang J.M."/>
            <person name="Cui G.J."/>
            <person name="Nunoura T."/>
            <person name="Takaki Y."/>
            <person name="Li W.L."/>
            <person name="Li J."/>
            <person name="Gao Z.M."/>
            <person name="Takai K."/>
            <person name="Zhang A.Q."/>
            <person name="Stepanauskas R."/>
        </authorList>
    </citation>
    <scope>NUCLEOTIDE SEQUENCE [LARGE SCALE GENOMIC DNA]</scope>
    <source>
        <strain evidence="1 2">L15a</strain>
    </source>
</reference>
<sequence>MTTKYDNKILEICSNWRHTNNIVSKVEGDKSAVIQSLKRLVDMDFLEVKPNSNKLLYKRKDTAQKEFDFMMMMKVMENNQKQELHNLSQFSTLLMKDGKRLRQKSLYVLEHINEEVNRAYMVKVRLDYQKNLEIITSDIADNRTKMLDDYIEKIMSTVMNKNQDDKTRKAIQEYFQNHTTKLEFKI</sequence>
<accession>A0A7K4MWZ7</accession>
<evidence type="ECO:0000313" key="1">
    <source>
        <dbReference type="EMBL" id="NWJ57453.1"/>
    </source>
</evidence>
<dbReference type="Proteomes" id="UP000575480">
    <property type="component" value="Unassembled WGS sequence"/>
</dbReference>
<gene>
    <name evidence="1" type="ORF">HX858_06855</name>
</gene>
<organism evidence="1 2">
    <name type="scientific">Marine Group I thaumarchaeote</name>
    <dbReference type="NCBI Taxonomy" id="2511932"/>
    <lineage>
        <taxon>Archaea</taxon>
        <taxon>Nitrososphaerota</taxon>
        <taxon>Marine Group I</taxon>
    </lineage>
</organism>
<evidence type="ECO:0000313" key="2">
    <source>
        <dbReference type="Proteomes" id="UP000575480"/>
    </source>
</evidence>
<dbReference type="EMBL" id="JACATH010000006">
    <property type="protein sequence ID" value="NWJ57453.1"/>
    <property type="molecule type" value="Genomic_DNA"/>
</dbReference>
<protein>
    <submittedName>
        <fullName evidence="1">Uncharacterized protein</fullName>
    </submittedName>
</protein>
<proteinExistence type="predicted"/>
<dbReference type="AlphaFoldDB" id="A0A7K4MWZ7"/>
<name>A0A7K4MWZ7_9ARCH</name>
<comment type="caution">
    <text evidence="1">The sequence shown here is derived from an EMBL/GenBank/DDBJ whole genome shotgun (WGS) entry which is preliminary data.</text>
</comment>